<dbReference type="PANTHER" id="PTHR35674:SF1">
    <property type="entry name" value="CDNA SEQUENCE CK137956"/>
    <property type="match status" value="1"/>
</dbReference>
<dbReference type="EMBL" id="KL336915">
    <property type="protein sequence ID" value="KFZ50480.1"/>
    <property type="molecule type" value="Genomic_DNA"/>
</dbReference>
<dbReference type="Proteomes" id="UP000053620">
    <property type="component" value="Unassembled WGS sequence"/>
</dbReference>
<feature type="non-terminal residue" evidence="1">
    <location>
        <position position="132"/>
    </location>
</feature>
<name>A0A094K6C2_ANTCR</name>
<organism evidence="1 2">
    <name type="scientific">Antrostomus carolinensis</name>
    <name type="common">Chuck-will's-widow</name>
    <name type="synonym">Caprimulgus carolinensis</name>
    <dbReference type="NCBI Taxonomy" id="279965"/>
    <lineage>
        <taxon>Eukaryota</taxon>
        <taxon>Metazoa</taxon>
        <taxon>Chordata</taxon>
        <taxon>Craniata</taxon>
        <taxon>Vertebrata</taxon>
        <taxon>Euteleostomi</taxon>
        <taxon>Archelosauria</taxon>
        <taxon>Archosauria</taxon>
        <taxon>Dinosauria</taxon>
        <taxon>Saurischia</taxon>
        <taxon>Theropoda</taxon>
        <taxon>Coelurosauria</taxon>
        <taxon>Aves</taxon>
        <taxon>Neognathae</taxon>
        <taxon>Neoaves</taxon>
        <taxon>Strisores</taxon>
        <taxon>Caprimulgiformes</taxon>
        <taxon>Caprimulgidae</taxon>
        <taxon>Antrostomus</taxon>
    </lineage>
</organism>
<proteinExistence type="predicted"/>
<sequence>NASTSGFSTASVTTALNQTVWLSQSFPPFPIFPNHPSFPQLQGLYHQRARIPYQQPLHPSFGSFPRQVAPYNPQQILQPPYPPMWNYTAVVQPGYPYQRAPLTLPSNIQDLSSMAGDGIQYPFPPPYGYGHA</sequence>
<feature type="non-terminal residue" evidence="1">
    <location>
        <position position="1"/>
    </location>
</feature>
<protein>
    <submittedName>
        <fullName evidence="1">Uncharacterized protein C1orf94</fullName>
    </submittedName>
</protein>
<evidence type="ECO:0000313" key="2">
    <source>
        <dbReference type="Proteomes" id="UP000053620"/>
    </source>
</evidence>
<gene>
    <name evidence="1" type="ORF">N321_09198</name>
</gene>
<dbReference type="AlphaFoldDB" id="A0A094K6C2"/>
<dbReference type="InterPro" id="IPR031496">
    <property type="entry name" value="DUF4688"/>
</dbReference>
<dbReference type="Pfam" id="PF15752">
    <property type="entry name" value="DUF4688"/>
    <property type="match status" value="1"/>
</dbReference>
<keyword evidence="2" id="KW-1185">Reference proteome</keyword>
<accession>A0A094K6C2</accession>
<evidence type="ECO:0000313" key="1">
    <source>
        <dbReference type="EMBL" id="KFZ50480.1"/>
    </source>
</evidence>
<dbReference type="PANTHER" id="PTHR35674">
    <property type="entry name" value="CDNA SEQUENCE CK137956"/>
    <property type="match status" value="1"/>
</dbReference>
<reference evidence="1 2" key="1">
    <citation type="submission" date="2014-04" db="EMBL/GenBank/DDBJ databases">
        <title>Genome evolution of avian class.</title>
        <authorList>
            <person name="Zhang G."/>
            <person name="Li C."/>
        </authorList>
    </citation>
    <scope>NUCLEOTIDE SEQUENCE [LARGE SCALE GENOMIC DNA]</scope>
    <source>
        <strain evidence="1">BGI_N321</strain>
    </source>
</reference>